<dbReference type="AlphaFoldDB" id="A0A1I7YIN4"/>
<evidence type="ECO:0000313" key="3">
    <source>
        <dbReference type="WBParaSite" id="L893_g16727.t1"/>
    </source>
</evidence>
<dbReference type="Proteomes" id="UP000095287">
    <property type="component" value="Unplaced"/>
</dbReference>
<protein>
    <submittedName>
        <fullName evidence="3">Secreted protein</fullName>
    </submittedName>
</protein>
<accession>A0A1I7YIN4</accession>
<proteinExistence type="predicted"/>
<keyword evidence="2" id="KW-1185">Reference proteome</keyword>
<feature type="signal peptide" evidence="1">
    <location>
        <begin position="1"/>
        <end position="19"/>
    </location>
</feature>
<name>A0A1I7YIN4_9BILA</name>
<reference evidence="3" key="1">
    <citation type="submission" date="2016-11" db="UniProtKB">
        <authorList>
            <consortium name="WormBaseParasite"/>
        </authorList>
    </citation>
    <scope>IDENTIFICATION</scope>
</reference>
<sequence length="67" mass="7440">MSIALMYFVTVALSGPVLAKDRLLNRGIRSIRSLLLYHFLQCRTALRDSKSCGIILMLKAMAANKGQ</sequence>
<feature type="chain" id="PRO_5009312280" evidence="1">
    <location>
        <begin position="20"/>
        <end position="67"/>
    </location>
</feature>
<evidence type="ECO:0000313" key="2">
    <source>
        <dbReference type="Proteomes" id="UP000095287"/>
    </source>
</evidence>
<keyword evidence="1" id="KW-0732">Signal</keyword>
<dbReference type="WBParaSite" id="L893_g16727.t1">
    <property type="protein sequence ID" value="L893_g16727.t1"/>
    <property type="gene ID" value="L893_g16727"/>
</dbReference>
<organism evidence="2 3">
    <name type="scientific">Steinernema glaseri</name>
    <dbReference type="NCBI Taxonomy" id="37863"/>
    <lineage>
        <taxon>Eukaryota</taxon>
        <taxon>Metazoa</taxon>
        <taxon>Ecdysozoa</taxon>
        <taxon>Nematoda</taxon>
        <taxon>Chromadorea</taxon>
        <taxon>Rhabditida</taxon>
        <taxon>Tylenchina</taxon>
        <taxon>Panagrolaimomorpha</taxon>
        <taxon>Strongyloidoidea</taxon>
        <taxon>Steinernematidae</taxon>
        <taxon>Steinernema</taxon>
    </lineage>
</organism>
<evidence type="ECO:0000256" key="1">
    <source>
        <dbReference type="SAM" id="SignalP"/>
    </source>
</evidence>